<protein>
    <submittedName>
        <fullName evidence="4">DUF4880 domain-containing protein</fullName>
    </submittedName>
</protein>
<name>A0A928V628_9GAMM</name>
<accession>A0A928V628</accession>
<dbReference type="GO" id="GO:0016989">
    <property type="term" value="F:sigma factor antagonist activity"/>
    <property type="evidence" value="ECO:0007669"/>
    <property type="project" value="TreeGrafter"/>
</dbReference>
<feature type="transmembrane region" description="Helical" evidence="1">
    <location>
        <begin position="84"/>
        <end position="102"/>
    </location>
</feature>
<dbReference type="Pfam" id="PF16220">
    <property type="entry name" value="DUF4880"/>
    <property type="match status" value="1"/>
</dbReference>
<keyword evidence="5" id="KW-1185">Reference proteome</keyword>
<proteinExistence type="predicted"/>
<dbReference type="InterPro" id="IPR012373">
    <property type="entry name" value="Ferrdict_sens_TM"/>
</dbReference>
<sequence length="316" mass="35208">MTPAAENSRSRIIDEAADWLARLHGNAMSAADLQALEQWQQQSAEHQYVWQQAQQLSRQLANVEPALGMSVLNRSRRGMSRRQLLSSLTLVLAAPAASWWGFQLFQNRHAVFYTTATGERRDMILADGSEMAMNTASRVQVKFDAQQRLLKHLAGEIWLQTAPDAVRPFLVTTEHGQLRALGTRFLVRNEEKSTRLSVFEGAVEIITRRAVSRVVAAGEQVSFTAAAIADSVPLVAAADAWRNGVMYARQMRLADFLAELSRYRKGILRCDAAVADVPVSGTFQLADTDSILQLLAETLPVSINRRSQYWITFNPP</sequence>
<dbReference type="InterPro" id="IPR032623">
    <property type="entry name" value="FecR_N"/>
</dbReference>
<dbReference type="Proteomes" id="UP000652567">
    <property type="component" value="Unassembled WGS sequence"/>
</dbReference>
<evidence type="ECO:0000259" key="2">
    <source>
        <dbReference type="Pfam" id="PF04773"/>
    </source>
</evidence>
<keyword evidence="1" id="KW-0472">Membrane</keyword>
<dbReference type="PIRSF" id="PIRSF018266">
    <property type="entry name" value="FecR"/>
    <property type="match status" value="1"/>
</dbReference>
<dbReference type="PANTHER" id="PTHR30273">
    <property type="entry name" value="PERIPLASMIC SIGNAL SENSOR AND SIGMA FACTOR ACTIVATOR FECR-RELATED"/>
    <property type="match status" value="1"/>
</dbReference>
<gene>
    <name evidence="4" type="ORF">C4F51_11755</name>
</gene>
<dbReference type="Pfam" id="PF04773">
    <property type="entry name" value="FecR"/>
    <property type="match status" value="1"/>
</dbReference>
<dbReference type="PANTHER" id="PTHR30273:SF2">
    <property type="entry name" value="PROTEIN FECR"/>
    <property type="match status" value="1"/>
</dbReference>
<evidence type="ECO:0000256" key="1">
    <source>
        <dbReference type="SAM" id="Phobius"/>
    </source>
</evidence>
<dbReference type="InterPro" id="IPR006860">
    <property type="entry name" value="FecR"/>
</dbReference>
<dbReference type="Gene3D" id="2.60.120.1440">
    <property type="match status" value="1"/>
</dbReference>
<feature type="domain" description="FecR N-terminal" evidence="3">
    <location>
        <begin position="14"/>
        <end position="56"/>
    </location>
</feature>
<dbReference type="AlphaFoldDB" id="A0A928V628"/>
<evidence type="ECO:0000313" key="5">
    <source>
        <dbReference type="Proteomes" id="UP000652567"/>
    </source>
</evidence>
<reference evidence="4" key="1">
    <citation type="submission" date="2018-07" db="EMBL/GenBank/DDBJ databases">
        <title>Genome assembly of strain Ka43.</title>
        <authorList>
            <person name="Kukolya J."/>
            <person name="Nagy I."/>
            <person name="Horvath B."/>
            <person name="Toth A."/>
        </authorList>
    </citation>
    <scope>NUCLEOTIDE SEQUENCE</scope>
    <source>
        <strain evidence="4">KB43</strain>
    </source>
</reference>
<organism evidence="4 5">
    <name type="scientific">Cellvibrio polysaccharolyticus</name>
    <dbReference type="NCBI Taxonomy" id="2082724"/>
    <lineage>
        <taxon>Bacteria</taxon>
        <taxon>Pseudomonadati</taxon>
        <taxon>Pseudomonadota</taxon>
        <taxon>Gammaproteobacteria</taxon>
        <taxon>Cellvibrionales</taxon>
        <taxon>Cellvibrionaceae</taxon>
        <taxon>Cellvibrio</taxon>
    </lineage>
</organism>
<feature type="domain" description="FecR protein" evidence="2">
    <location>
        <begin position="113"/>
        <end position="204"/>
    </location>
</feature>
<evidence type="ECO:0000313" key="4">
    <source>
        <dbReference type="EMBL" id="MBE8717860.1"/>
    </source>
</evidence>
<dbReference type="EMBL" id="PRDL01000001">
    <property type="protein sequence ID" value="MBE8717860.1"/>
    <property type="molecule type" value="Genomic_DNA"/>
</dbReference>
<keyword evidence="1" id="KW-0812">Transmembrane</keyword>
<keyword evidence="1" id="KW-1133">Transmembrane helix</keyword>
<comment type="caution">
    <text evidence="4">The sequence shown here is derived from an EMBL/GenBank/DDBJ whole genome shotgun (WGS) entry which is preliminary data.</text>
</comment>
<evidence type="ECO:0000259" key="3">
    <source>
        <dbReference type="Pfam" id="PF16220"/>
    </source>
</evidence>
<dbReference type="RefSeq" id="WP_193909976.1">
    <property type="nucleotide sequence ID" value="NZ_PRDL01000001.1"/>
</dbReference>